<evidence type="ECO:0000313" key="3">
    <source>
        <dbReference type="Proteomes" id="UP000076481"/>
    </source>
</evidence>
<dbReference type="AlphaFoldDB" id="A0A165L7Q9"/>
<dbReference type="Pfam" id="PF18848">
    <property type="entry name" value="baeRF_family6"/>
    <property type="match status" value="1"/>
</dbReference>
<feature type="domain" description="Bacterial archaeo-eukaryotic release factor family 6" evidence="1">
    <location>
        <begin position="127"/>
        <end position="273"/>
    </location>
</feature>
<evidence type="ECO:0000259" key="1">
    <source>
        <dbReference type="Pfam" id="PF18848"/>
    </source>
</evidence>
<organism evidence="2 3">
    <name type="scientific">Pelodictyon luteolum</name>
    <dbReference type="NCBI Taxonomy" id="1100"/>
    <lineage>
        <taxon>Bacteria</taxon>
        <taxon>Pseudomonadati</taxon>
        <taxon>Chlorobiota</taxon>
        <taxon>Chlorobiia</taxon>
        <taxon>Chlorobiales</taxon>
        <taxon>Chlorobiaceae</taxon>
        <taxon>Chlorobium/Pelodictyon group</taxon>
        <taxon>Pelodictyon</taxon>
    </lineage>
</organism>
<protein>
    <recommendedName>
        <fullName evidence="1">Bacterial archaeo-eukaryotic release factor family 6 domain-containing protein</fullName>
    </recommendedName>
</protein>
<dbReference type="RefSeq" id="WP_303682124.1">
    <property type="nucleotide sequence ID" value="NZ_LVWG01000034.1"/>
</dbReference>
<dbReference type="EMBL" id="LVWG01000034">
    <property type="protein sequence ID" value="KZK73683.1"/>
    <property type="molecule type" value="Genomic_DNA"/>
</dbReference>
<proteinExistence type="predicted"/>
<sequence>MATSLPGFFPGLDERPASPCLSLYQETHRSYPDNRQDRLRYKNLVNALEESLQRKYPARDTLPLLEPFRALGDDDGFWNHTLDGLAVFGAEGVFRTYRFPHVPRELAVSADSFHTKPLLRVMQSTERFHLLCLTRQNIRLFDADRYAVDEIELPPDMPRNMLQVLGSETTGPEITIASFGSAGAGGVIRHGHSSKRDEEELDNEKFFRAVDTGVLERYSNPSGLPLMLAALPEHQGLFRKISRNASLLEAGISADPQSMTTEVLREKAWDVMAPVIAGRIRSAAEACAEAIASGMGTIDPEDAAVAAVGGRIARLLIDREKLIAGKVDPVTGTVEFVSLEDPTVDDVLDDIGEIVRQKGGEVLVLSSSEMPSMTGIAALYRY</sequence>
<evidence type="ECO:0000313" key="2">
    <source>
        <dbReference type="EMBL" id="KZK73683.1"/>
    </source>
</evidence>
<name>A0A165L7Q9_PELLU</name>
<dbReference type="Proteomes" id="UP000076481">
    <property type="component" value="Unassembled WGS sequence"/>
</dbReference>
<reference evidence="2 3" key="1">
    <citation type="submission" date="2016-03" db="EMBL/GenBank/DDBJ databases">
        <title>Speciation and ecological success in dimly lit waters: horizontal gene transfer in a green sulfur bacteria bloom unveiled by metagenomic assembly.</title>
        <authorList>
            <person name="Llorens-Mares T."/>
            <person name="Liu Z."/>
            <person name="Allen L.Z."/>
            <person name="Rusch D.B."/>
            <person name="Craig M.T."/>
            <person name="Dupont C.L."/>
            <person name="Bryant D.A."/>
            <person name="Casamayor E.O."/>
        </authorList>
    </citation>
    <scope>NUCLEOTIDE SEQUENCE [LARGE SCALE GENOMIC DNA]</scope>
    <source>
        <strain evidence="2">CIII</strain>
    </source>
</reference>
<accession>A0A165L7Q9</accession>
<gene>
    <name evidence="2" type="ORF">A3K90_00735</name>
</gene>
<comment type="caution">
    <text evidence="2">The sequence shown here is derived from an EMBL/GenBank/DDBJ whole genome shotgun (WGS) entry which is preliminary data.</text>
</comment>
<dbReference type="InterPro" id="IPR040628">
    <property type="entry name" value="BaeRF_family6"/>
</dbReference>